<reference evidence="3 4" key="1">
    <citation type="submission" date="2010-07" db="EMBL/GenBank/DDBJ databases">
        <authorList>
            <person name="Muzny D."/>
            <person name="Qin X."/>
            <person name="Deng J."/>
            <person name="Jiang H."/>
            <person name="Liu Y."/>
            <person name="Qu J."/>
            <person name="Song X.-Z."/>
            <person name="Zhang L."/>
            <person name="Thornton R."/>
            <person name="Coyle M."/>
            <person name="Francisco L."/>
            <person name="Jackson L."/>
            <person name="Javaid M."/>
            <person name="Korchina V."/>
            <person name="Kovar C."/>
            <person name="Mata R."/>
            <person name="Mathew T."/>
            <person name="Ngo R."/>
            <person name="Nguyen L."/>
            <person name="Nguyen N."/>
            <person name="Okwuonu G."/>
            <person name="Ongeri F."/>
            <person name="Pham C."/>
            <person name="Simmons D."/>
            <person name="Wilczek-Boney K."/>
            <person name="Hale W."/>
            <person name="Jakkamsetti A."/>
            <person name="Pham P."/>
            <person name="Ruth R."/>
            <person name="San Lucas F."/>
            <person name="Warren J."/>
            <person name="Zhang J."/>
            <person name="Zhao Z."/>
            <person name="Zhou C."/>
            <person name="Zhu D."/>
            <person name="Lee S."/>
            <person name="Bess C."/>
            <person name="Blankenburg K."/>
            <person name="Forbes L."/>
            <person name="Fu Q."/>
            <person name="Gubbala S."/>
            <person name="Hirani K."/>
            <person name="Jayaseelan J.C."/>
            <person name="Lara F."/>
            <person name="Munidasa M."/>
            <person name="Palculict T."/>
            <person name="Patil S."/>
            <person name="Pu L.-L."/>
            <person name="Saada N."/>
            <person name="Tang L."/>
            <person name="Weissenberger G."/>
            <person name="Zhu Y."/>
            <person name="Hemphill L."/>
            <person name="Shang Y."/>
            <person name="Youmans B."/>
            <person name="Ayvaz T."/>
            <person name="Ross M."/>
            <person name="Santibanez J."/>
            <person name="Aqrawi P."/>
            <person name="Gross S."/>
            <person name="Joshi V."/>
            <person name="Fowler G."/>
            <person name="Nazareth L."/>
            <person name="Reid J."/>
            <person name="Worley K."/>
            <person name="Petrosino J."/>
            <person name="Highlander S."/>
            <person name="Gibbs R."/>
        </authorList>
    </citation>
    <scope>NUCLEOTIDE SEQUENCE [LARGE SCALE GENOMIC DNA]</scope>
    <source>
        <strain evidence="3 4">ATCC BAA-1640</strain>
    </source>
</reference>
<feature type="transmembrane region" description="Helical" evidence="1">
    <location>
        <begin position="20"/>
        <end position="45"/>
    </location>
</feature>
<keyword evidence="1" id="KW-0472">Membrane</keyword>
<accession>E0NKV4</accession>
<protein>
    <submittedName>
        <fullName evidence="3">Formiminotransferase-cyclodeaminase</fullName>
        <ecNumber evidence="3">4.3.1.4</ecNumber>
    </submittedName>
</protein>
<organism evidence="3 4">
    <name type="scientific">Peptoniphilus duerdenii ATCC BAA-1640</name>
    <dbReference type="NCBI Taxonomy" id="862517"/>
    <lineage>
        <taxon>Bacteria</taxon>
        <taxon>Bacillati</taxon>
        <taxon>Bacillota</taxon>
        <taxon>Tissierellia</taxon>
        <taxon>Tissierellales</taxon>
        <taxon>Peptoniphilaceae</taxon>
        <taxon>Peptoniphilus</taxon>
    </lineage>
</organism>
<dbReference type="RefSeq" id="WP_008901608.1">
    <property type="nucleotide sequence ID" value="NZ_GL397071.1"/>
</dbReference>
<dbReference type="EMBL" id="AEEH01000031">
    <property type="protein sequence ID" value="EFM25580.1"/>
    <property type="molecule type" value="Genomic_DNA"/>
</dbReference>
<dbReference type="STRING" id="862517.HMPREF9225_0793"/>
<dbReference type="eggNOG" id="COG3404">
    <property type="taxonomic scope" value="Bacteria"/>
</dbReference>
<gene>
    <name evidence="3" type="ORF">HMPREF9225_0793</name>
</gene>
<sequence length="202" mass="22668">MLNRDFTDFIEDLSSNRPAPGGGAVVGVNAILGASLLLMVVNLTIENKNYLEVRDEALKLRDELLEIKEILMDAPQKDAEAFTEVAKGFKMKRSTEEEKRARSEVIERGYKLATDTPHQALKTIARLIPIGMRLYEIGNQTAIGDVLVGLKQVEIAIFGSIENMGQNIKSIRDEEYVAKMQVEIKKYLKMMRGLRASLDELI</sequence>
<dbReference type="InterPro" id="IPR007044">
    <property type="entry name" value="Cyclodeamin/CycHdrlase"/>
</dbReference>
<feature type="domain" description="Cyclodeaminase/cyclohydrolase" evidence="2">
    <location>
        <begin position="7"/>
        <end position="185"/>
    </location>
</feature>
<keyword evidence="3" id="KW-0808">Transferase</keyword>
<comment type="caution">
    <text evidence="3">The sequence shown here is derived from an EMBL/GenBank/DDBJ whole genome shotgun (WGS) entry which is preliminary data.</text>
</comment>
<evidence type="ECO:0000313" key="4">
    <source>
        <dbReference type="Proteomes" id="UP000003280"/>
    </source>
</evidence>
<evidence type="ECO:0000259" key="2">
    <source>
        <dbReference type="Pfam" id="PF04961"/>
    </source>
</evidence>
<dbReference type="GO" id="GO:0030412">
    <property type="term" value="F:formimidoyltetrahydrofolate cyclodeaminase activity"/>
    <property type="evidence" value="ECO:0007669"/>
    <property type="project" value="UniProtKB-EC"/>
</dbReference>
<keyword evidence="1" id="KW-0812">Transmembrane</keyword>
<dbReference type="Gene3D" id="1.20.120.680">
    <property type="entry name" value="Formiminotetrahydrofolate cyclodeaminase monomer, up-and-down helical bundle"/>
    <property type="match status" value="1"/>
</dbReference>
<keyword evidence="3" id="KW-0456">Lyase</keyword>
<keyword evidence="1" id="KW-1133">Transmembrane helix</keyword>
<dbReference type="Proteomes" id="UP000003280">
    <property type="component" value="Unassembled WGS sequence"/>
</dbReference>
<evidence type="ECO:0000256" key="1">
    <source>
        <dbReference type="SAM" id="Phobius"/>
    </source>
</evidence>
<dbReference type="OrthoDB" id="7959174at2"/>
<dbReference type="EC" id="4.3.1.4" evidence="3"/>
<dbReference type="Pfam" id="PF04961">
    <property type="entry name" value="FTCD_C"/>
    <property type="match status" value="1"/>
</dbReference>
<proteinExistence type="predicted"/>
<keyword evidence="4" id="KW-1185">Reference proteome</keyword>
<dbReference type="SUPFAM" id="SSF101262">
    <property type="entry name" value="Methenyltetrahydrofolate cyclohydrolase-like"/>
    <property type="match status" value="1"/>
</dbReference>
<dbReference type="GO" id="GO:0016740">
    <property type="term" value="F:transferase activity"/>
    <property type="evidence" value="ECO:0007669"/>
    <property type="project" value="UniProtKB-KW"/>
</dbReference>
<dbReference type="AlphaFoldDB" id="E0NKV4"/>
<evidence type="ECO:0000313" key="3">
    <source>
        <dbReference type="EMBL" id="EFM25580.1"/>
    </source>
</evidence>
<name>E0NKV4_9FIRM</name>
<dbReference type="InterPro" id="IPR036178">
    <property type="entry name" value="Formintransfe-cycloase-like_sf"/>
</dbReference>
<dbReference type="HOGENOM" id="CLU_088419_1_0_9"/>